<reference evidence="2" key="1">
    <citation type="submission" date="2015-04" db="UniProtKB">
        <authorList>
            <consortium name="EnsemblPlants"/>
        </authorList>
    </citation>
    <scope>IDENTIFICATION</scope>
</reference>
<accession>A0A0D9Z0Y3</accession>
<dbReference type="Proteomes" id="UP000026961">
    <property type="component" value="Chromosome 3"/>
</dbReference>
<dbReference type="STRING" id="40148.A0A0D9Z0Y3"/>
<dbReference type="Gramene" id="OGLUM03G00540.1">
    <property type="protein sequence ID" value="OGLUM03G00540.1"/>
    <property type="gene ID" value="OGLUM03G00540"/>
</dbReference>
<dbReference type="EnsemblPlants" id="OGLUM03G00540.1">
    <property type="protein sequence ID" value="OGLUM03G00540.1"/>
    <property type="gene ID" value="OGLUM03G00540"/>
</dbReference>
<dbReference type="AlphaFoldDB" id="A0A0D9Z0Y3"/>
<organism evidence="2">
    <name type="scientific">Oryza glumipatula</name>
    <dbReference type="NCBI Taxonomy" id="40148"/>
    <lineage>
        <taxon>Eukaryota</taxon>
        <taxon>Viridiplantae</taxon>
        <taxon>Streptophyta</taxon>
        <taxon>Embryophyta</taxon>
        <taxon>Tracheophyta</taxon>
        <taxon>Spermatophyta</taxon>
        <taxon>Magnoliopsida</taxon>
        <taxon>Liliopsida</taxon>
        <taxon>Poales</taxon>
        <taxon>Poaceae</taxon>
        <taxon>BOP clade</taxon>
        <taxon>Oryzoideae</taxon>
        <taxon>Oryzeae</taxon>
        <taxon>Oryzinae</taxon>
        <taxon>Oryza</taxon>
    </lineage>
</organism>
<proteinExistence type="predicted"/>
<evidence type="ECO:0000313" key="2">
    <source>
        <dbReference type="EnsemblPlants" id="OGLUM03G00540.1"/>
    </source>
</evidence>
<evidence type="ECO:0000313" key="3">
    <source>
        <dbReference type="Proteomes" id="UP000026961"/>
    </source>
</evidence>
<feature type="region of interest" description="Disordered" evidence="1">
    <location>
        <begin position="1"/>
        <end position="20"/>
    </location>
</feature>
<dbReference type="HOGENOM" id="CLU_090812_0_0_1"/>
<name>A0A0D9Z0Y3_9ORYZ</name>
<evidence type="ECO:0008006" key="4">
    <source>
        <dbReference type="Google" id="ProtNLM"/>
    </source>
</evidence>
<evidence type="ECO:0000256" key="1">
    <source>
        <dbReference type="SAM" id="MobiDB-lite"/>
    </source>
</evidence>
<protein>
    <recommendedName>
        <fullName evidence="4">RING-type domain-containing protein</fullName>
    </recommendedName>
</protein>
<reference evidence="2" key="2">
    <citation type="submission" date="2018-05" db="EMBL/GenBank/DDBJ databases">
        <title>OgluRS3 (Oryza glumaepatula Reference Sequence Version 3).</title>
        <authorList>
            <person name="Zhang J."/>
            <person name="Kudrna D."/>
            <person name="Lee S."/>
            <person name="Talag J."/>
            <person name="Welchert J."/>
            <person name="Wing R.A."/>
        </authorList>
    </citation>
    <scope>NUCLEOTIDE SEQUENCE [LARGE SCALE GENOMIC DNA]</scope>
</reference>
<sequence>MEEGHGLRRHKRRRLVGQQAATTQLVEEVDDQQQQQQEEEAAAPTCSICLQPWTCNGDHRIPPFHNLHSLWTCLRQIVPGEVAGTCSSTRHWTSKATNQLVTILSMQCPQCGEEFEPHRITNLYAPGINIRDGCCKNHANEVGEYYNREYEGLKTQMESTIAKQGKDLEELDVLVKSVGRQFESLESSLKSFLLSMTERMKMMATQLPAAMDLVQYLEKDVHDIISALSQKPP</sequence>
<keyword evidence="3" id="KW-1185">Reference proteome</keyword>